<comment type="caution">
    <text evidence="2">The sequence shown here is derived from an EMBL/GenBank/DDBJ whole genome shotgun (WGS) entry which is preliminary data.</text>
</comment>
<dbReference type="EMBL" id="LXQA011365056">
    <property type="protein sequence ID" value="MCI94735.1"/>
    <property type="molecule type" value="Genomic_DNA"/>
</dbReference>
<protein>
    <submittedName>
        <fullName evidence="2">Uncharacterized protein</fullName>
    </submittedName>
</protein>
<feature type="region of interest" description="Disordered" evidence="1">
    <location>
        <begin position="30"/>
        <end position="55"/>
    </location>
</feature>
<proteinExistence type="predicted"/>
<organism evidence="2 3">
    <name type="scientific">Trifolium medium</name>
    <dbReference type="NCBI Taxonomy" id="97028"/>
    <lineage>
        <taxon>Eukaryota</taxon>
        <taxon>Viridiplantae</taxon>
        <taxon>Streptophyta</taxon>
        <taxon>Embryophyta</taxon>
        <taxon>Tracheophyta</taxon>
        <taxon>Spermatophyta</taxon>
        <taxon>Magnoliopsida</taxon>
        <taxon>eudicotyledons</taxon>
        <taxon>Gunneridae</taxon>
        <taxon>Pentapetalae</taxon>
        <taxon>rosids</taxon>
        <taxon>fabids</taxon>
        <taxon>Fabales</taxon>
        <taxon>Fabaceae</taxon>
        <taxon>Papilionoideae</taxon>
        <taxon>50 kb inversion clade</taxon>
        <taxon>NPAAA clade</taxon>
        <taxon>Hologalegina</taxon>
        <taxon>IRL clade</taxon>
        <taxon>Trifolieae</taxon>
        <taxon>Trifolium</taxon>
    </lineage>
</organism>
<feature type="non-terminal residue" evidence="2">
    <location>
        <position position="68"/>
    </location>
</feature>
<evidence type="ECO:0000313" key="3">
    <source>
        <dbReference type="Proteomes" id="UP000265520"/>
    </source>
</evidence>
<dbReference type="Proteomes" id="UP000265520">
    <property type="component" value="Unassembled WGS sequence"/>
</dbReference>
<dbReference type="AlphaFoldDB" id="A0A392W738"/>
<evidence type="ECO:0000313" key="2">
    <source>
        <dbReference type="EMBL" id="MCI94735.1"/>
    </source>
</evidence>
<sequence length="68" mass="7531">DTDEIASAERPLGRTFFQRVVRDLQAAQVAAVAPQPPPQPPAQQEQHQGPPHIPISTSIQILSWGWLR</sequence>
<feature type="non-terminal residue" evidence="2">
    <location>
        <position position="1"/>
    </location>
</feature>
<evidence type="ECO:0000256" key="1">
    <source>
        <dbReference type="SAM" id="MobiDB-lite"/>
    </source>
</evidence>
<keyword evidence="3" id="KW-1185">Reference proteome</keyword>
<name>A0A392W738_9FABA</name>
<accession>A0A392W738</accession>
<reference evidence="2 3" key="1">
    <citation type="journal article" date="2018" name="Front. Plant Sci.">
        <title>Red Clover (Trifolium pratense) and Zigzag Clover (T. medium) - A Picture of Genomic Similarities and Differences.</title>
        <authorList>
            <person name="Dluhosova J."/>
            <person name="Istvanek J."/>
            <person name="Nedelnik J."/>
            <person name="Repkova J."/>
        </authorList>
    </citation>
    <scope>NUCLEOTIDE SEQUENCE [LARGE SCALE GENOMIC DNA]</scope>
    <source>
        <strain evidence="3">cv. 10/8</strain>
        <tissue evidence="2">Leaf</tissue>
    </source>
</reference>